<evidence type="ECO:0000256" key="1">
    <source>
        <dbReference type="SAM" id="MobiDB-lite"/>
    </source>
</evidence>
<name>A0A1Y2EHK1_9PEZI</name>
<dbReference type="EMBL" id="MCFJ01000001">
    <property type="protein sequence ID" value="ORY71039.1"/>
    <property type="molecule type" value="Genomic_DNA"/>
</dbReference>
<organism evidence="2 3">
    <name type="scientific">Pseudomassariella vexata</name>
    <dbReference type="NCBI Taxonomy" id="1141098"/>
    <lineage>
        <taxon>Eukaryota</taxon>
        <taxon>Fungi</taxon>
        <taxon>Dikarya</taxon>
        <taxon>Ascomycota</taxon>
        <taxon>Pezizomycotina</taxon>
        <taxon>Sordariomycetes</taxon>
        <taxon>Xylariomycetidae</taxon>
        <taxon>Amphisphaeriales</taxon>
        <taxon>Pseudomassariaceae</taxon>
        <taxon>Pseudomassariella</taxon>
    </lineage>
</organism>
<evidence type="ECO:0000313" key="3">
    <source>
        <dbReference type="Proteomes" id="UP000193689"/>
    </source>
</evidence>
<gene>
    <name evidence="2" type="ORF">BCR38DRAFT_415767</name>
</gene>
<protein>
    <submittedName>
        <fullName evidence="2">Uncharacterized protein</fullName>
    </submittedName>
</protein>
<dbReference type="GeneID" id="63775261"/>
<evidence type="ECO:0000313" key="2">
    <source>
        <dbReference type="EMBL" id="ORY71039.1"/>
    </source>
</evidence>
<proteinExistence type="predicted"/>
<dbReference type="AlphaFoldDB" id="A0A1Y2EHK1"/>
<dbReference type="RefSeq" id="XP_040720631.1">
    <property type="nucleotide sequence ID" value="XM_040859049.1"/>
</dbReference>
<dbReference type="Proteomes" id="UP000193689">
    <property type="component" value="Unassembled WGS sequence"/>
</dbReference>
<keyword evidence="3" id="KW-1185">Reference proteome</keyword>
<reference evidence="2 3" key="1">
    <citation type="submission" date="2016-07" db="EMBL/GenBank/DDBJ databases">
        <title>Pervasive Adenine N6-methylation of Active Genes in Fungi.</title>
        <authorList>
            <consortium name="DOE Joint Genome Institute"/>
            <person name="Mondo S.J."/>
            <person name="Dannebaum R.O."/>
            <person name="Kuo R.C."/>
            <person name="Labutti K."/>
            <person name="Haridas S."/>
            <person name="Kuo A."/>
            <person name="Salamov A."/>
            <person name="Ahrendt S.R."/>
            <person name="Lipzen A."/>
            <person name="Sullivan W."/>
            <person name="Andreopoulos W.B."/>
            <person name="Clum A."/>
            <person name="Lindquist E."/>
            <person name="Daum C."/>
            <person name="Ramamoorthy G.K."/>
            <person name="Gryganskyi A."/>
            <person name="Culley D."/>
            <person name="Magnuson J.K."/>
            <person name="James T.Y."/>
            <person name="O'Malley M.A."/>
            <person name="Stajich J.E."/>
            <person name="Spatafora J.W."/>
            <person name="Visel A."/>
            <person name="Grigoriev I.V."/>
        </authorList>
    </citation>
    <scope>NUCLEOTIDE SEQUENCE [LARGE SCALE GENOMIC DNA]</scope>
    <source>
        <strain evidence="2 3">CBS 129021</strain>
    </source>
</reference>
<sequence length="163" mass="17835">MLGATTANTTTTAVMTATTIETSDSIQLLLPENMEPVVRPSSPTSYLTQYSNSQAVQQHVEDEENFRTVVDEEYNEFLDLHNAGAETEDDSVQIWKSRLNETPAHNIQDRSTLCLPSGKIISRRIVGASDRQATSPRSTNAGATGHDAEADREVGADGEEVRR</sequence>
<feature type="compositionally biased region" description="Basic and acidic residues" evidence="1">
    <location>
        <begin position="146"/>
        <end position="163"/>
    </location>
</feature>
<feature type="region of interest" description="Disordered" evidence="1">
    <location>
        <begin position="126"/>
        <end position="163"/>
    </location>
</feature>
<comment type="caution">
    <text evidence="2">The sequence shown here is derived from an EMBL/GenBank/DDBJ whole genome shotgun (WGS) entry which is preliminary data.</text>
</comment>
<feature type="compositionally biased region" description="Polar residues" evidence="1">
    <location>
        <begin position="131"/>
        <end position="142"/>
    </location>
</feature>
<dbReference type="InParanoid" id="A0A1Y2EHK1"/>
<accession>A0A1Y2EHK1</accession>